<sequence length="187" mass="20297">MAIKLIANYSKRLGLPGYSSHQFEVSIETEIGNTSELDFAAERLYSSLQSAVDAQIKQVGFVPDASYGSRCVSGTSLPAMRQAPRLPVQSSSNSKASHPEEPAWHCSDKQKQVILSLARKNGINDSALHDLAVLCFSKGVSQLNKLEASTLINELIAKSGKASGKDSYTENYAHRQLAPVSRKQSPF</sequence>
<comment type="caution">
    <text evidence="2">The sequence shown here is derived from an EMBL/GenBank/DDBJ whole genome shotgun (WGS) entry which is preliminary data.</text>
</comment>
<dbReference type="EMBL" id="JAMGSI010000002">
    <property type="protein sequence ID" value="MCL6657929.1"/>
    <property type="molecule type" value="Genomic_DNA"/>
</dbReference>
<evidence type="ECO:0000313" key="2">
    <source>
        <dbReference type="EMBL" id="MCL6657929.1"/>
    </source>
</evidence>
<keyword evidence="3" id="KW-1185">Reference proteome</keyword>
<protein>
    <submittedName>
        <fullName evidence="2">Uncharacterized protein</fullName>
    </submittedName>
</protein>
<proteinExistence type="predicted"/>
<name>A0ABT0RAG9_9BACT</name>
<accession>A0ABT0RAG9</accession>
<gene>
    <name evidence="2" type="ORF">M8N44_11475</name>
</gene>
<dbReference type="Proteomes" id="UP001202031">
    <property type="component" value="Unassembled WGS sequence"/>
</dbReference>
<evidence type="ECO:0000313" key="3">
    <source>
        <dbReference type="Proteomes" id="UP001202031"/>
    </source>
</evidence>
<dbReference type="RefSeq" id="WP_102728993.1">
    <property type="nucleotide sequence ID" value="NZ_CP072027.1"/>
</dbReference>
<organism evidence="2 3">
    <name type="scientific">Akkermansia massiliensis</name>
    <dbReference type="NCBI Taxonomy" id="2927224"/>
    <lineage>
        <taxon>Bacteria</taxon>
        <taxon>Pseudomonadati</taxon>
        <taxon>Verrucomicrobiota</taxon>
        <taxon>Verrucomicrobiia</taxon>
        <taxon>Verrucomicrobiales</taxon>
        <taxon>Akkermansiaceae</taxon>
        <taxon>Akkermansia</taxon>
    </lineage>
</organism>
<reference evidence="2 3" key="1">
    <citation type="submission" date="2022-03" db="EMBL/GenBank/DDBJ databases">
        <title>Taxonomic description of new species and reclassification of some bacterial strains.</title>
        <authorList>
            <person name="Ndongo S."/>
        </authorList>
    </citation>
    <scope>NUCLEOTIDE SEQUENCE [LARGE SCALE GENOMIC DNA]</scope>
    <source>
        <strain evidence="2 3">Marseille-P6666</strain>
    </source>
</reference>
<dbReference type="GeneID" id="84024491"/>
<evidence type="ECO:0000256" key="1">
    <source>
        <dbReference type="SAM" id="MobiDB-lite"/>
    </source>
</evidence>
<feature type="region of interest" description="Disordered" evidence="1">
    <location>
        <begin position="82"/>
        <end position="103"/>
    </location>
</feature>